<evidence type="ECO:0000256" key="3">
    <source>
        <dbReference type="ARBA" id="ARBA00022614"/>
    </source>
</evidence>
<comment type="subcellular location">
    <subcellularLocation>
        <location evidence="1">Cytoplasm</location>
    </subcellularLocation>
</comment>
<feature type="compositionally biased region" description="Basic and acidic residues" evidence="7">
    <location>
        <begin position="42"/>
        <end position="59"/>
    </location>
</feature>
<dbReference type="Ensembl" id="ENSCCRT00010122201.1">
    <property type="protein sequence ID" value="ENSCCRP00010109837.1"/>
    <property type="gene ID" value="ENSCCRG00010048420.1"/>
</dbReference>
<accession>A0A8C1PT29</accession>
<keyword evidence="6" id="KW-0067">ATP-binding</keyword>
<evidence type="ECO:0000259" key="8">
    <source>
        <dbReference type="PROSITE" id="PS50837"/>
    </source>
</evidence>
<dbReference type="PANTHER" id="PTHR24106">
    <property type="entry name" value="NACHT, LRR AND CARD DOMAINS-CONTAINING"/>
    <property type="match status" value="1"/>
</dbReference>
<feature type="compositionally biased region" description="Basic and acidic residues" evidence="7">
    <location>
        <begin position="11"/>
        <end position="25"/>
    </location>
</feature>
<feature type="region of interest" description="Disordered" evidence="7">
    <location>
        <begin position="1"/>
        <end position="129"/>
    </location>
</feature>
<dbReference type="FunFam" id="3.80.10.10:FF:000782">
    <property type="entry name" value="Si:ch211-196h16.4"/>
    <property type="match status" value="1"/>
</dbReference>
<feature type="compositionally biased region" description="Low complexity" evidence="7">
    <location>
        <begin position="26"/>
        <end position="40"/>
    </location>
</feature>
<sequence length="1126" mass="125733">MKSNWSIDHPLNFKDAKIQPRDSMRQRSASPAPSSMSMKSDWSIDHPLNFKDEGIPPEHKSRKRSRSVSPVPSHLTMKSNWSIDHPLNFKDAKIQPRDSGTSKPAYSGNNSTSKPGNSGTSKPGSSIVHGKFKSNLKEKFQCLCEGIAKQGNPTLLNEIYTELYITEGGDGEVNDEHEIRLIETAFRKREKADTPINCNDIFKPLPGQDKPIRTVLTKGVAGIGKTVSVQKFILDWAEGKANNDIQLIFPLPFRELNFMKNQKLSLVELLHIFFMETNEMEIHNDKYKVCLIFDGLDECRLSLDFQNNMRLCDVSESASVDVLLTNLIVGNLLPSALIWITSRPATADLIPSKCIHRVTEVRGFNDPQKEEYFRKRISDQSVANRIISHLKSSRSLFIMCHIPVFCWISATVLEKMLCQAESGEIPKTLTQMYTHFLIIQASIKNQKDYEMNLKDEDMIVKLGKLAFQQLVKGNLIFYEEDLRECSIDVKEASVYSGVCTQIFREELGLYQGAVYCFVHLSIQEHLAALYVFLSFMNHKTNMLDSISKQTMFSDASISISDLLQDAVDKALQSQNGHLDLFLRFLLGLSLESNHRLLQGLLKQTTRGCSHDKQKIVEYVKKKVMDNPTPEKSINLFHCLNELDDHSLVEDIQQYLKSGTIREPKLSPSQWSAVAFVLLTSERELDVFDLSEYDAGTYSTSEEVLLRLLPVIEASRIALFYYCQLTERSCECLASALGSKSSNLRELNLNGNNIQDSGVNLLSAGLKSSHCKLETLRLGNCQLTHKSCEALASALSSVSSRLRELNLSYNNLQDTGVKKLSFGLGNPHCKLVILRLWRCGLTDEGCTALASALRSNPSHLRNLALDRNKLGYSGIKMLSGLLENPQNNLDTLSLIGCDVSERGCFVLASTFKVKSSHLKVLDLYGNSLGDSGVWHLATGLENPNCKIETLRLMYCEMTNVSCTSLALVLKLSASLLRELDLSGNKLGDAGLQILSAGLAHSHCKIETLKLSNCDVTDKGCADLASSLKSNPSHLRELNLDRNELGDRGIKLLSAALENPLCKLQTLKLWECGITDDGCAVLASALRSNPSNLRDLYLFGNKLRDSGVKLLSVLKDDPCYKLENFDLY</sequence>
<keyword evidence="2" id="KW-0963">Cytoplasm</keyword>
<dbReference type="SUPFAM" id="SSF52047">
    <property type="entry name" value="RNI-like"/>
    <property type="match status" value="2"/>
</dbReference>
<keyword evidence="4" id="KW-0677">Repeat</keyword>
<keyword evidence="5" id="KW-0547">Nucleotide-binding</keyword>
<evidence type="ECO:0000313" key="9">
    <source>
        <dbReference type="Ensembl" id="ENSCCRP00010109837.1"/>
    </source>
</evidence>
<dbReference type="InterPro" id="IPR001611">
    <property type="entry name" value="Leu-rich_rpt"/>
</dbReference>
<dbReference type="SMART" id="SM00367">
    <property type="entry name" value="LRR_CC"/>
    <property type="match status" value="9"/>
</dbReference>
<dbReference type="Pfam" id="PF17776">
    <property type="entry name" value="NLRC4_HD2"/>
    <property type="match status" value="1"/>
</dbReference>
<keyword evidence="3" id="KW-0433">Leucine-rich repeat</keyword>
<keyword evidence="10" id="KW-1185">Reference proteome</keyword>
<evidence type="ECO:0000313" key="10">
    <source>
        <dbReference type="Proteomes" id="UP000694427"/>
    </source>
</evidence>
<dbReference type="GO" id="GO:0005524">
    <property type="term" value="F:ATP binding"/>
    <property type="evidence" value="ECO:0007669"/>
    <property type="project" value="UniProtKB-KW"/>
</dbReference>
<reference evidence="9" key="1">
    <citation type="submission" date="2025-08" db="UniProtKB">
        <authorList>
            <consortium name="Ensembl"/>
        </authorList>
    </citation>
    <scope>IDENTIFICATION</scope>
</reference>
<reference evidence="9" key="2">
    <citation type="submission" date="2025-09" db="UniProtKB">
        <authorList>
            <consortium name="Ensembl"/>
        </authorList>
    </citation>
    <scope>IDENTIFICATION</scope>
</reference>
<evidence type="ECO:0000256" key="5">
    <source>
        <dbReference type="ARBA" id="ARBA00022741"/>
    </source>
</evidence>
<dbReference type="FunFam" id="3.40.50.300:FF:000210">
    <property type="entry name" value="Si:dkey-16p6.1"/>
    <property type="match status" value="1"/>
</dbReference>
<dbReference type="Pfam" id="PF14484">
    <property type="entry name" value="FISNA"/>
    <property type="match status" value="1"/>
</dbReference>
<name>A0A8C1PT29_CYPCA</name>
<dbReference type="Pfam" id="PF05729">
    <property type="entry name" value="NACHT"/>
    <property type="match status" value="1"/>
</dbReference>
<dbReference type="Gene3D" id="3.80.10.10">
    <property type="entry name" value="Ribonuclease Inhibitor"/>
    <property type="match status" value="2"/>
</dbReference>
<dbReference type="FunFam" id="3.80.10.10:FF:001632">
    <property type="entry name" value="Uncharacterized protein"/>
    <property type="match status" value="1"/>
</dbReference>
<evidence type="ECO:0000256" key="2">
    <source>
        <dbReference type="ARBA" id="ARBA00022490"/>
    </source>
</evidence>
<dbReference type="InterPro" id="IPR032675">
    <property type="entry name" value="LRR_dom_sf"/>
</dbReference>
<evidence type="ECO:0000256" key="7">
    <source>
        <dbReference type="SAM" id="MobiDB-lite"/>
    </source>
</evidence>
<dbReference type="AlphaFoldDB" id="A0A8C1PT29"/>
<dbReference type="InterPro" id="IPR041267">
    <property type="entry name" value="NLRP_HD2"/>
</dbReference>
<evidence type="ECO:0000256" key="1">
    <source>
        <dbReference type="ARBA" id="ARBA00004496"/>
    </source>
</evidence>
<dbReference type="PROSITE" id="PS51450">
    <property type="entry name" value="LRR"/>
    <property type="match status" value="1"/>
</dbReference>
<dbReference type="InterPro" id="IPR006553">
    <property type="entry name" value="Leu-rich_rpt_Cys-con_subtyp"/>
</dbReference>
<organism evidence="9 10">
    <name type="scientific">Cyprinus carpio</name>
    <name type="common">Common carp</name>
    <dbReference type="NCBI Taxonomy" id="7962"/>
    <lineage>
        <taxon>Eukaryota</taxon>
        <taxon>Metazoa</taxon>
        <taxon>Chordata</taxon>
        <taxon>Craniata</taxon>
        <taxon>Vertebrata</taxon>
        <taxon>Euteleostomi</taxon>
        <taxon>Actinopterygii</taxon>
        <taxon>Neopterygii</taxon>
        <taxon>Teleostei</taxon>
        <taxon>Ostariophysi</taxon>
        <taxon>Cypriniformes</taxon>
        <taxon>Cyprinidae</taxon>
        <taxon>Cyprininae</taxon>
        <taxon>Cyprinus</taxon>
    </lineage>
</organism>
<dbReference type="InterPro" id="IPR041075">
    <property type="entry name" value="NOD1/2_WH"/>
</dbReference>
<feature type="compositionally biased region" description="Polar residues" evidence="7">
    <location>
        <begin position="98"/>
        <end position="124"/>
    </location>
</feature>
<dbReference type="SMART" id="SM00368">
    <property type="entry name" value="LRR_RI"/>
    <property type="match status" value="13"/>
</dbReference>
<dbReference type="CDD" id="cd00116">
    <property type="entry name" value="LRR_RI"/>
    <property type="match status" value="1"/>
</dbReference>
<dbReference type="Pfam" id="PF13516">
    <property type="entry name" value="LRR_6"/>
    <property type="match status" value="8"/>
</dbReference>
<proteinExistence type="predicted"/>
<dbReference type="InterPro" id="IPR027417">
    <property type="entry name" value="P-loop_NTPase"/>
</dbReference>
<dbReference type="SMART" id="SM01288">
    <property type="entry name" value="FISNA"/>
    <property type="match status" value="1"/>
</dbReference>
<dbReference type="InterPro" id="IPR029495">
    <property type="entry name" value="NACHT-assoc"/>
</dbReference>
<dbReference type="InterPro" id="IPR051261">
    <property type="entry name" value="NLR"/>
</dbReference>
<dbReference type="Pfam" id="PF17779">
    <property type="entry name" value="WHD_NOD2"/>
    <property type="match status" value="1"/>
</dbReference>
<dbReference type="Proteomes" id="UP000694427">
    <property type="component" value="Unplaced"/>
</dbReference>
<feature type="domain" description="NACHT" evidence="8">
    <location>
        <begin position="213"/>
        <end position="344"/>
    </location>
</feature>
<dbReference type="InterPro" id="IPR007111">
    <property type="entry name" value="NACHT_NTPase"/>
</dbReference>
<feature type="compositionally biased region" description="Basic and acidic residues" evidence="7">
    <location>
        <begin position="87"/>
        <end position="96"/>
    </location>
</feature>
<protein>
    <recommendedName>
        <fullName evidence="8">NACHT domain-containing protein</fullName>
    </recommendedName>
</protein>
<dbReference type="Gene3D" id="3.40.50.300">
    <property type="entry name" value="P-loop containing nucleotide triphosphate hydrolases"/>
    <property type="match status" value="1"/>
</dbReference>
<evidence type="ECO:0000256" key="4">
    <source>
        <dbReference type="ARBA" id="ARBA00022737"/>
    </source>
</evidence>
<dbReference type="GO" id="GO:0005737">
    <property type="term" value="C:cytoplasm"/>
    <property type="evidence" value="ECO:0007669"/>
    <property type="project" value="UniProtKB-SubCell"/>
</dbReference>
<evidence type="ECO:0000256" key="6">
    <source>
        <dbReference type="ARBA" id="ARBA00022840"/>
    </source>
</evidence>
<dbReference type="PROSITE" id="PS50837">
    <property type="entry name" value="NACHT"/>
    <property type="match status" value="1"/>
</dbReference>